<keyword evidence="5" id="KW-0732">Signal</keyword>
<evidence type="ECO:0000256" key="4">
    <source>
        <dbReference type="PROSITE-ProRule" id="PRU01016"/>
    </source>
</evidence>
<evidence type="ECO:0000256" key="2">
    <source>
        <dbReference type="ARBA" id="ARBA00022679"/>
    </source>
</evidence>
<protein>
    <recommendedName>
        <fullName evidence="8">DNA (cytosine-5-)-methyltransferase</fullName>
    </recommendedName>
</protein>
<evidence type="ECO:0000256" key="5">
    <source>
        <dbReference type="SAM" id="SignalP"/>
    </source>
</evidence>
<comment type="similarity">
    <text evidence="4">Belongs to the class I-like SAM-binding methyltransferase superfamily. C5-methyltransferase family.</text>
</comment>
<comment type="caution">
    <text evidence="6">The sequence shown here is derived from an EMBL/GenBank/DDBJ whole genome shotgun (WGS) entry which is preliminary data.</text>
</comment>
<evidence type="ECO:0008006" key="8">
    <source>
        <dbReference type="Google" id="ProtNLM"/>
    </source>
</evidence>
<dbReference type="PANTHER" id="PTHR46098:SF1">
    <property type="entry name" value="TRNA (CYTOSINE(38)-C(5))-METHYLTRANSFERASE"/>
    <property type="match status" value="1"/>
</dbReference>
<keyword evidence="2 4" id="KW-0808">Transferase</keyword>
<evidence type="ECO:0000256" key="3">
    <source>
        <dbReference type="ARBA" id="ARBA00022691"/>
    </source>
</evidence>
<dbReference type="EMBL" id="CAXAMN010023700">
    <property type="protein sequence ID" value="CAK9080106.1"/>
    <property type="molecule type" value="Genomic_DNA"/>
</dbReference>
<dbReference type="Pfam" id="PF00145">
    <property type="entry name" value="DNA_methylase"/>
    <property type="match status" value="1"/>
</dbReference>
<evidence type="ECO:0000313" key="7">
    <source>
        <dbReference type="Proteomes" id="UP001642484"/>
    </source>
</evidence>
<feature type="active site" evidence="4">
    <location>
        <position position="292"/>
    </location>
</feature>
<evidence type="ECO:0000313" key="6">
    <source>
        <dbReference type="EMBL" id="CAK9080106.1"/>
    </source>
</evidence>
<dbReference type="PANTHER" id="PTHR46098">
    <property type="entry name" value="TRNA (CYTOSINE(38)-C(5))-METHYLTRANSFERASE"/>
    <property type="match status" value="1"/>
</dbReference>
<keyword evidence="3 4" id="KW-0949">S-adenosyl-L-methionine</keyword>
<dbReference type="InterPro" id="IPR050750">
    <property type="entry name" value="C5-MTase"/>
</dbReference>
<dbReference type="InterPro" id="IPR029063">
    <property type="entry name" value="SAM-dependent_MTases_sf"/>
</dbReference>
<proteinExistence type="inferred from homology"/>
<feature type="signal peptide" evidence="5">
    <location>
        <begin position="1"/>
        <end position="24"/>
    </location>
</feature>
<evidence type="ECO:0000256" key="1">
    <source>
        <dbReference type="ARBA" id="ARBA00022603"/>
    </source>
</evidence>
<dbReference type="InterPro" id="IPR001525">
    <property type="entry name" value="C5_MeTfrase"/>
</dbReference>
<feature type="chain" id="PRO_5046771819" description="DNA (cytosine-5-)-methyltransferase" evidence="5">
    <location>
        <begin position="25"/>
        <end position="460"/>
    </location>
</feature>
<dbReference type="PROSITE" id="PS51679">
    <property type="entry name" value="SAM_MT_C5"/>
    <property type="match status" value="1"/>
</dbReference>
<dbReference type="Gene3D" id="3.40.50.150">
    <property type="entry name" value="Vaccinia Virus protein VP39"/>
    <property type="match status" value="1"/>
</dbReference>
<gene>
    <name evidence="6" type="ORF">CCMP2556_LOCUS39361</name>
</gene>
<dbReference type="PRINTS" id="PR00105">
    <property type="entry name" value="C5METTRFRASE"/>
</dbReference>
<organism evidence="6 7">
    <name type="scientific">Durusdinium trenchii</name>
    <dbReference type="NCBI Taxonomy" id="1381693"/>
    <lineage>
        <taxon>Eukaryota</taxon>
        <taxon>Sar</taxon>
        <taxon>Alveolata</taxon>
        <taxon>Dinophyceae</taxon>
        <taxon>Suessiales</taxon>
        <taxon>Symbiodiniaceae</taxon>
        <taxon>Durusdinium</taxon>
    </lineage>
</organism>
<accession>A0ABP0PX70</accession>
<dbReference type="Proteomes" id="UP001642484">
    <property type="component" value="Unassembled WGS sequence"/>
</dbReference>
<keyword evidence="1 4" id="KW-0489">Methyltransferase</keyword>
<sequence length="460" mass="50280">MCGLCPLALSCFAAMPLNVDVGLSDSDAESETVAPHVPSPGRKVPVVKFAMKQKYCWFRKGAKVKPFKFPKHGVTVGGKPLRVQPALVSLKRVAPLSMEVVSRQDPGKKDNGAKKFCGKRMFKSFGTIRCFSASTTVTLSGASCRSITDLANQVWHLKSYCDSLKAVNKSRAKMKFLSVPAAEYFSGLPLGWTSPHPGVDASKLNAFFPTVEGIQKLNAISLFSGVGGLEAGTRQWFRTVEMVEADSFCRSVLRARMADKSLDECPIKDDVVGYAPEGVAARAEAILAGFPCQGVSCAGSQKGMGDVRTRLLREVFRVWDLLPKGRVLLLENVLALFSSKPECRQLLEWLLKATEKRGLRLHWCALHLRNCGLPAGRGRVFLAATRSGDSFLKVKGAAQHINHFVDQRWNTMNTVAEPNWLCESRSETDKSRIHAMGNLVVPAQAFTAMCVLAELSKASD</sequence>
<keyword evidence="7" id="KW-1185">Reference proteome</keyword>
<name>A0ABP0PX70_9DINO</name>
<dbReference type="SUPFAM" id="SSF53335">
    <property type="entry name" value="S-adenosyl-L-methionine-dependent methyltransferases"/>
    <property type="match status" value="1"/>
</dbReference>
<reference evidence="6 7" key="1">
    <citation type="submission" date="2024-02" db="EMBL/GenBank/DDBJ databases">
        <authorList>
            <person name="Chen Y."/>
            <person name="Shah S."/>
            <person name="Dougan E. K."/>
            <person name="Thang M."/>
            <person name="Chan C."/>
        </authorList>
    </citation>
    <scope>NUCLEOTIDE SEQUENCE [LARGE SCALE GENOMIC DNA]</scope>
</reference>